<name>A0ABQ8TLF6_PERAM</name>
<reference evidence="2 3" key="1">
    <citation type="journal article" date="2022" name="Allergy">
        <title>Genome assembly and annotation of Periplaneta americana reveal a comprehensive cockroach allergen profile.</title>
        <authorList>
            <person name="Wang L."/>
            <person name="Xiong Q."/>
            <person name="Saelim N."/>
            <person name="Wang L."/>
            <person name="Nong W."/>
            <person name="Wan A.T."/>
            <person name="Shi M."/>
            <person name="Liu X."/>
            <person name="Cao Q."/>
            <person name="Hui J.H.L."/>
            <person name="Sookrung N."/>
            <person name="Leung T.F."/>
            <person name="Tungtrongchitr A."/>
            <person name="Tsui S.K.W."/>
        </authorList>
    </citation>
    <scope>NUCLEOTIDE SEQUENCE [LARGE SCALE GENOMIC DNA]</scope>
    <source>
        <strain evidence="2">PWHHKU_190912</strain>
    </source>
</reference>
<evidence type="ECO:0000313" key="2">
    <source>
        <dbReference type="EMBL" id="KAJ4447344.1"/>
    </source>
</evidence>
<evidence type="ECO:0000313" key="3">
    <source>
        <dbReference type="Proteomes" id="UP001148838"/>
    </source>
</evidence>
<organism evidence="2 3">
    <name type="scientific">Periplaneta americana</name>
    <name type="common">American cockroach</name>
    <name type="synonym">Blatta americana</name>
    <dbReference type="NCBI Taxonomy" id="6978"/>
    <lineage>
        <taxon>Eukaryota</taxon>
        <taxon>Metazoa</taxon>
        <taxon>Ecdysozoa</taxon>
        <taxon>Arthropoda</taxon>
        <taxon>Hexapoda</taxon>
        <taxon>Insecta</taxon>
        <taxon>Pterygota</taxon>
        <taxon>Neoptera</taxon>
        <taxon>Polyneoptera</taxon>
        <taxon>Dictyoptera</taxon>
        <taxon>Blattodea</taxon>
        <taxon>Blattoidea</taxon>
        <taxon>Blattidae</taxon>
        <taxon>Blattinae</taxon>
        <taxon>Periplaneta</taxon>
    </lineage>
</organism>
<proteinExistence type="predicted"/>
<keyword evidence="3" id="KW-1185">Reference proteome</keyword>
<dbReference type="EMBL" id="JAJSOF020000005">
    <property type="protein sequence ID" value="KAJ4447344.1"/>
    <property type="molecule type" value="Genomic_DNA"/>
</dbReference>
<feature type="compositionally biased region" description="Acidic residues" evidence="1">
    <location>
        <begin position="240"/>
        <end position="253"/>
    </location>
</feature>
<dbReference type="Proteomes" id="UP001148838">
    <property type="component" value="Unassembled WGS sequence"/>
</dbReference>
<accession>A0ABQ8TLF6</accession>
<evidence type="ECO:0000256" key="1">
    <source>
        <dbReference type="SAM" id="MobiDB-lite"/>
    </source>
</evidence>
<gene>
    <name evidence="2" type="ORF">ANN_09349</name>
</gene>
<comment type="caution">
    <text evidence="2">The sequence shown here is derived from an EMBL/GenBank/DDBJ whole genome shotgun (WGS) entry which is preliminary data.</text>
</comment>
<feature type="region of interest" description="Disordered" evidence="1">
    <location>
        <begin position="233"/>
        <end position="261"/>
    </location>
</feature>
<sequence length="261" mass="29796">MINIEFRNTHNQSLRQGRDVYNIVVLVALRALKNTSNFQVIRYLSLQNNQHRLEGPTSPILLSLQKFPQRNRIFTQSLTKLSTESVPGQSRSNLSSVVSITRLHSRVGATKAWRSISISPNTFMVCNGETYIYFIYFHEKTPLRRLFVSRKFHHDQAGDRNRAALMEATDAAINSLLNIFTAKVYTCMPSIAGLAQTTKGRNDSIDNTVTTHLPEKYKRIIRISNRIIRTSAKKGSTYRDDDDDDDDDNDNDNDNNNNNNT</sequence>
<protein>
    <submittedName>
        <fullName evidence="2">Uncharacterized protein</fullName>
    </submittedName>
</protein>